<dbReference type="InterPro" id="IPR000182">
    <property type="entry name" value="GNAT_dom"/>
</dbReference>
<name>A0A8J2XJS9_9MICO</name>
<evidence type="ECO:0000256" key="1">
    <source>
        <dbReference type="SAM" id="MobiDB-lite"/>
    </source>
</evidence>
<evidence type="ECO:0000313" key="3">
    <source>
        <dbReference type="EMBL" id="GGA08930.1"/>
    </source>
</evidence>
<dbReference type="GO" id="GO:0016747">
    <property type="term" value="F:acyltransferase activity, transferring groups other than amino-acyl groups"/>
    <property type="evidence" value="ECO:0007669"/>
    <property type="project" value="InterPro"/>
</dbReference>
<evidence type="ECO:0000313" key="4">
    <source>
        <dbReference type="Proteomes" id="UP000616114"/>
    </source>
</evidence>
<evidence type="ECO:0000259" key="2">
    <source>
        <dbReference type="PROSITE" id="PS51186"/>
    </source>
</evidence>
<dbReference type="PROSITE" id="PS51186">
    <property type="entry name" value="GNAT"/>
    <property type="match status" value="1"/>
</dbReference>
<dbReference type="Proteomes" id="UP000616114">
    <property type="component" value="Unassembled WGS sequence"/>
</dbReference>
<protein>
    <recommendedName>
        <fullName evidence="2">N-acetyltransferase domain-containing protein</fullName>
    </recommendedName>
</protein>
<dbReference type="Pfam" id="PF00583">
    <property type="entry name" value="Acetyltransf_1"/>
    <property type="match status" value="1"/>
</dbReference>
<dbReference type="CDD" id="cd04301">
    <property type="entry name" value="NAT_SF"/>
    <property type="match status" value="1"/>
</dbReference>
<keyword evidence="4" id="KW-1185">Reference proteome</keyword>
<dbReference type="RefSeq" id="WP_188549814.1">
    <property type="nucleotide sequence ID" value="NZ_BMFY01000003.1"/>
</dbReference>
<dbReference type="EMBL" id="BMFY01000003">
    <property type="protein sequence ID" value="GGA08930.1"/>
    <property type="molecule type" value="Genomic_DNA"/>
</dbReference>
<reference evidence="3" key="1">
    <citation type="journal article" date="2014" name="Int. J. Syst. Evol. Microbiol.">
        <title>Complete genome sequence of Corynebacterium casei LMG S-19264T (=DSM 44701T), isolated from a smear-ripened cheese.</title>
        <authorList>
            <consortium name="US DOE Joint Genome Institute (JGI-PGF)"/>
            <person name="Walter F."/>
            <person name="Albersmeier A."/>
            <person name="Kalinowski J."/>
            <person name="Ruckert C."/>
        </authorList>
    </citation>
    <scope>NUCLEOTIDE SEQUENCE</scope>
    <source>
        <strain evidence="3">CGMCC 1.12785</strain>
    </source>
</reference>
<sequence length="200" mass="21771">MNAQPVVRQAESAESEHVIAACLDVFLDEAVFCWAVPDEALRRELAPALFAEQLRGALELGRIVVAEFPGGGIAGVSIWVTSEDADEAEETAAALQEQDSPELKRFARVAEISARLRPAERHVYLNSMAVSPQHRGAGVGAAMLRYGMDLARRLGLPLHLEASTPDSERFYARHGFQPDGEAVTLPDEGPTLQPMSWQPD</sequence>
<dbReference type="Gene3D" id="3.40.630.30">
    <property type="match status" value="1"/>
</dbReference>
<accession>A0A8J2XJS9</accession>
<dbReference type="SUPFAM" id="SSF55729">
    <property type="entry name" value="Acyl-CoA N-acyltransferases (Nat)"/>
    <property type="match status" value="1"/>
</dbReference>
<dbReference type="InterPro" id="IPR016181">
    <property type="entry name" value="Acyl_CoA_acyltransferase"/>
</dbReference>
<feature type="domain" description="N-acetyltransferase" evidence="2">
    <location>
        <begin position="63"/>
        <end position="200"/>
    </location>
</feature>
<dbReference type="PANTHER" id="PTHR42791:SF1">
    <property type="entry name" value="N-ACETYLTRANSFERASE DOMAIN-CONTAINING PROTEIN"/>
    <property type="match status" value="1"/>
</dbReference>
<dbReference type="AlphaFoldDB" id="A0A8J2XJS9"/>
<reference evidence="3" key="2">
    <citation type="submission" date="2020-09" db="EMBL/GenBank/DDBJ databases">
        <authorList>
            <person name="Sun Q."/>
            <person name="Zhou Y."/>
        </authorList>
    </citation>
    <scope>NUCLEOTIDE SEQUENCE</scope>
    <source>
        <strain evidence="3">CGMCC 1.12785</strain>
    </source>
</reference>
<gene>
    <name evidence="3" type="ORF">GCM10011333_09880</name>
</gene>
<comment type="caution">
    <text evidence="3">The sequence shown here is derived from an EMBL/GenBank/DDBJ whole genome shotgun (WGS) entry which is preliminary data.</text>
</comment>
<dbReference type="InterPro" id="IPR052523">
    <property type="entry name" value="Trichothecene_AcTrans"/>
</dbReference>
<feature type="region of interest" description="Disordered" evidence="1">
    <location>
        <begin position="177"/>
        <end position="200"/>
    </location>
</feature>
<proteinExistence type="predicted"/>
<dbReference type="PANTHER" id="PTHR42791">
    <property type="entry name" value="GNAT FAMILY ACETYLTRANSFERASE"/>
    <property type="match status" value="1"/>
</dbReference>
<organism evidence="3 4">
    <name type="scientific">Sediminivirga luteola</name>
    <dbReference type="NCBI Taxonomy" id="1774748"/>
    <lineage>
        <taxon>Bacteria</taxon>
        <taxon>Bacillati</taxon>
        <taxon>Actinomycetota</taxon>
        <taxon>Actinomycetes</taxon>
        <taxon>Micrococcales</taxon>
        <taxon>Brevibacteriaceae</taxon>
        <taxon>Sediminivirga</taxon>
    </lineage>
</organism>